<comment type="caution">
    <text evidence="9">The sequence shown here is derived from an EMBL/GenBank/DDBJ whole genome shotgun (WGS) entry which is preliminary data.</text>
</comment>
<evidence type="ECO:0000256" key="2">
    <source>
        <dbReference type="ARBA" id="ARBA00001946"/>
    </source>
</evidence>
<protein>
    <recommendedName>
        <fullName evidence="4">GDP-mannose pyrophosphatase</fullName>
    </recommendedName>
    <alternativeName>
        <fullName evidence="6">GDP-mannose hydrolase</fullName>
    </alternativeName>
    <alternativeName>
        <fullName evidence="7">GDPMK</fullName>
    </alternativeName>
</protein>
<evidence type="ECO:0000256" key="5">
    <source>
        <dbReference type="ARBA" id="ARBA00022801"/>
    </source>
</evidence>
<comment type="cofactor">
    <cofactor evidence="2">
        <name>Mg(2+)</name>
        <dbReference type="ChEBI" id="CHEBI:18420"/>
    </cofactor>
</comment>
<dbReference type="PANTHER" id="PTHR11839">
    <property type="entry name" value="UDP/ADP-SUGAR PYROPHOSPHATASE"/>
    <property type="match status" value="1"/>
</dbReference>
<feature type="domain" description="Nudix hydrolase" evidence="8">
    <location>
        <begin position="32"/>
        <end position="161"/>
    </location>
</feature>
<name>A0A066RKL7_9GAMM</name>
<evidence type="ECO:0000313" key="10">
    <source>
        <dbReference type="Proteomes" id="UP000027192"/>
    </source>
</evidence>
<dbReference type="Proteomes" id="UP000027192">
    <property type="component" value="Unassembled WGS sequence"/>
</dbReference>
<dbReference type="CDD" id="cd03424">
    <property type="entry name" value="NUDIX_ADPRase_Nudt5_UGPPase_Nudt14"/>
    <property type="match status" value="1"/>
</dbReference>
<dbReference type="RefSeq" id="WP_036757409.1">
    <property type="nucleotide sequence ID" value="NZ_JAGSGC010000007.1"/>
</dbReference>
<comment type="similarity">
    <text evidence="3">Belongs to the Nudix hydrolase family. NudK subfamily.</text>
</comment>
<dbReference type="STRING" id="1654360.EA58_21425"/>
<evidence type="ECO:0000313" key="9">
    <source>
        <dbReference type="EMBL" id="KDM89641.1"/>
    </source>
</evidence>
<dbReference type="InterPro" id="IPR020084">
    <property type="entry name" value="NUDIX_hydrolase_CS"/>
</dbReference>
<dbReference type="AlphaFoldDB" id="A0A066RKL7"/>
<evidence type="ECO:0000256" key="4">
    <source>
        <dbReference type="ARBA" id="ARBA00016377"/>
    </source>
</evidence>
<dbReference type="Gene3D" id="3.90.79.10">
    <property type="entry name" value="Nucleoside Triphosphate Pyrophosphohydrolase"/>
    <property type="match status" value="1"/>
</dbReference>
<sequence>MKSQTLCQWKAFSVEQSEHQLPDGRNITFTTVRHPGAVVIAPVTKTGELILLRQYRPAIGRWIIEFPAGTLEKGETLQACAMRELAEEANLAAAQWQSLGELLPVPGFCDEVQHLFLAKDLSPAEGTLDADEILEVFTMSVDTFLEKVAANEIQDAKTLAVFLKMQVLGVFKNN</sequence>
<dbReference type="PROSITE" id="PS00893">
    <property type="entry name" value="NUDIX_BOX"/>
    <property type="match status" value="1"/>
</dbReference>
<reference evidence="9 10" key="1">
    <citation type="submission" date="2014-04" db="EMBL/GenBank/DDBJ databases">
        <title>Draft genome sequence of Photobacterium halotolerans S2753: a solonamide, ngercheumicin and holomycin producer.</title>
        <authorList>
            <person name="Machado H.R."/>
            <person name="Gram L."/>
        </authorList>
    </citation>
    <scope>NUCLEOTIDE SEQUENCE [LARGE SCALE GENOMIC DNA]</scope>
    <source>
        <strain evidence="9 10">S2753</strain>
    </source>
</reference>
<dbReference type="GO" id="GO:0019693">
    <property type="term" value="P:ribose phosphate metabolic process"/>
    <property type="evidence" value="ECO:0007669"/>
    <property type="project" value="TreeGrafter"/>
</dbReference>
<dbReference type="SUPFAM" id="SSF55811">
    <property type="entry name" value="Nudix"/>
    <property type="match status" value="1"/>
</dbReference>
<proteinExistence type="inferred from homology"/>
<dbReference type="GO" id="GO:0016787">
    <property type="term" value="F:hydrolase activity"/>
    <property type="evidence" value="ECO:0007669"/>
    <property type="project" value="UniProtKB-KW"/>
</dbReference>
<dbReference type="PANTHER" id="PTHR11839:SF18">
    <property type="entry name" value="NUDIX HYDROLASE DOMAIN-CONTAINING PROTEIN"/>
    <property type="match status" value="1"/>
</dbReference>
<dbReference type="PROSITE" id="PS51462">
    <property type="entry name" value="NUDIX"/>
    <property type="match status" value="1"/>
</dbReference>
<organism evidence="9 10">
    <name type="scientific">Photobacterium galatheae</name>
    <dbReference type="NCBI Taxonomy" id="1654360"/>
    <lineage>
        <taxon>Bacteria</taxon>
        <taxon>Pseudomonadati</taxon>
        <taxon>Pseudomonadota</taxon>
        <taxon>Gammaproteobacteria</taxon>
        <taxon>Vibrionales</taxon>
        <taxon>Vibrionaceae</taxon>
        <taxon>Photobacterium</taxon>
    </lineage>
</organism>
<comment type="catalytic activity">
    <reaction evidence="1">
        <text>GDP-alpha-D-mannose + H2O = alpha-D-mannose 1-phosphate + GMP + 2 H(+)</text>
        <dbReference type="Rhea" id="RHEA:27978"/>
        <dbReference type="ChEBI" id="CHEBI:15377"/>
        <dbReference type="ChEBI" id="CHEBI:15378"/>
        <dbReference type="ChEBI" id="CHEBI:57527"/>
        <dbReference type="ChEBI" id="CHEBI:58115"/>
        <dbReference type="ChEBI" id="CHEBI:58409"/>
    </reaction>
</comment>
<dbReference type="Pfam" id="PF00293">
    <property type="entry name" value="NUDIX"/>
    <property type="match status" value="1"/>
</dbReference>
<keyword evidence="10" id="KW-1185">Reference proteome</keyword>
<dbReference type="InterPro" id="IPR000086">
    <property type="entry name" value="NUDIX_hydrolase_dom"/>
</dbReference>
<dbReference type="EMBL" id="JMIB01000051">
    <property type="protein sequence ID" value="KDM89641.1"/>
    <property type="molecule type" value="Genomic_DNA"/>
</dbReference>
<dbReference type="InterPro" id="IPR015797">
    <property type="entry name" value="NUDIX_hydrolase-like_dom_sf"/>
</dbReference>
<evidence type="ECO:0000256" key="1">
    <source>
        <dbReference type="ARBA" id="ARBA00000847"/>
    </source>
</evidence>
<accession>A0A066RKL7</accession>
<evidence type="ECO:0000256" key="3">
    <source>
        <dbReference type="ARBA" id="ARBA00007275"/>
    </source>
</evidence>
<keyword evidence="5" id="KW-0378">Hydrolase</keyword>
<evidence type="ECO:0000256" key="6">
    <source>
        <dbReference type="ARBA" id="ARBA00032162"/>
    </source>
</evidence>
<gene>
    <name evidence="9" type="ORF">EA58_21425</name>
</gene>
<dbReference type="GO" id="GO:0006753">
    <property type="term" value="P:nucleoside phosphate metabolic process"/>
    <property type="evidence" value="ECO:0007669"/>
    <property type="project" value="TreeGrafter"/>
</dbReference>
<evidence type="ECO:0000259" key="8">
    <source>
        <dbReference type="PROSITE" id="PS51462"/>
    </source>
</evidence>
<dbReference type="OrthoDB" id="9806150at2"/>
<evidence type="ECO:0000256" key="7">
    <source>
        <dbReference type="ARBA" id="ARBA00032272"/>
    </source>
</evidence>